<evidence type="ECO:0000256" key="1">
    <source>
        <dbReference type="ARBA" id="ARBA00007409"/>
    </source>
</evidence>
<evidence type="ECO:0000259" key="4">
    <source>
        <dbReference type="PROSITE" id="PS50405"/>
    </source>
</evidence>
<dbReference type="PANTHER" id="PTHR43986">
    <property type="entry name" value="ELONGATION FACTOR 1-GAMMA"/>
    <property type="match status" value="1"/>
</dbReference>
<name>A0A5N5X0S6_9EURO</name>
<accession>A0A5N5X0S6</accession>
<feature type="domain" description="GST C-terminal" evidence="4">
    <location>
        <begin position="91"/>
        <end position="221"/>
    </location>
</feature>
<proteinExistence type="inferred from homology"/>
<dbReference type="PROSITE" id="PS50404">
    <property type="entry name" value="GST_NTER"/>
    <property type="match status" value="1"/>
</dbReference>
<sequence length="224" mass="25067">MTHFGKLISYPHNPRVMKIQAVGNLNGLEIPTEPDFEMMVTNRTPEFLSKFPMGKLPVFEGVDGTTIFESDAIAQYVAESGPAKDQLLGVSPVERAHIRQWISFAEGEVMAPLIPILLYHMKYVPADEKTLNESLEKLERAVGALEAHLKNGRKWLATEEKLSLADISVLCSLVWGFGIVLDAELRAKYPNVVAWYERTIESEGVKQAFGEKNFVEKRASFQSA</sequence>
<evidence type="ECO:0000256" key="2">
    <source>
        <dbReference type="RuleBase" id="RU003494"/>
    </source>
</evidence>
<reference evidence="5 6" key="1">
    <citation type="submission" date="2019-04" db="EMBL/GenBank/DDBJ databases">
        <title>Friends and foes A comparative genomics study of 23 Aspergillus species from section Flavi.</title>
        <authorList>
            <consortium name="DOE Joint Genome Institute"/>
            <person name="Kjaerbolling I."/>
            <person name="Vesth T."/>
            <person name="Frisvad J.C."/>
            <person name="Nybo J.L."/>
            <person name="Theobald S."/>
            <person name="Kildgaard S."/>
            <person name="Isbrandt T."/>
            <person name="Kuo A."/>
            <person name="Sato A."/>
            <person name="Lyhne E.K."/>
            <person name="Kogle M.E."/>
            <person name="Wiebenga A."/>
            <person name="Kun R.S."/>
            <person name="Lubbers R.J."/>
            <person name="Makela M.R."/>
            <person name="Barry K."/>
            <person name="Chovatia M."/>
            <person name="Clum A."/>
            <person name="Daum C."/>
            <person name="Haridas S."/>
            <person name="He G."/>
            <person name="LaButti K."/>
            <person name="Lipzen A."/>
            <person name="Mondo S."/>
            <person name="Riley R."/>
            <person name="Salamov A."/>
            <person name="Simmons B.A."/>
            <person name="Magnuson J.K."/>
            <person name="Henrissat B."/>
            <person name="Mortensen U.H."/>
            <person name="Larsen T.O."/>
            <person name="Devries R.P."/>
            <person name="Grigoriev I.V."/>
            <person name="Machida M."/>
            <person name="Baker S.E."/>
            <person name="Andersen M.R."/>
        </authorList>
    </citation>
    <scope>NUCLEOTIDE SEQUENCE [LARGE SCALE GENOMIC DNA]</scope>
    <source>
        <strain evidence="5 6">CBS 151.66</strain>
    </source>
</reference>
<dbReference type="InterPro" id="IPR040079">
    <property type="entry name" value="Glutathione_S-Trfase"/>
</dbReference>
<dbReference type="OrthoDB" id="249703at2759"/>
<keyword evidence="6" id="KW-1185">Reference proteome</keyword>
<keyword evidence="5" id="KW-0808">Transferase</keyword>
<evidence type="ECO:0000313" key="5">
    <source>
        <dbReference type="EMBL" id="KAB8074209.1"/>
    </source>
</evidence>
<dbReference type="FunFam" id="1.20.1050.10:FF:000006">
    <property type="entry name" value="Elongation factor 1 gamma"/>
    <property type="match status" value="1"/>
</dbReference>
<dbReference type="Gene3D" id="3.40.30.10">
    <property type="entry name" value="Glutaredoxin"/>
    <property type="match status" value="1"/>
</dbReference>
<dbReference type="InterPro" id="IPR004045">
    <property type="entry name" value="Glutathione_S-Trfase_N"/>
</dbReference>
<dbReference type="SFLD" id="SFLDS00019">
    <property type="entry name" value="Glutathione_Transferase_(cytos"/>
    <property type="match status" value="1"/>
</dbReference>
<dbReference type="Pfam" id="PF02798">
    <property type="entry name" value="GST_N"/>
    <property type="match status" value="1"/>
</dbReference>
<dbReference type="GO" id="GO:0005634">
    <property type="term" value="C:nucleus"/>
    <property type="evidence" value="ECO:0007669"/>
    <property type="project" value="TreeGrafter"/>
</dbReference>
<dbReference type="PROSITE" id="PS50405">
    <property type="entry name" value="GST_CTER"/>
    <property type="match status" value="1"/>
</dbReference>
<feature type="domain" description="GST N-terminal" evidence="3">
    <location>
        <begin position="3"/>
        <end position="85"/>
    </location>
</feature>
<dbReference type="InterPro" id="IPR010987">
    <property type="entry name" value="Glutathione-S-Trfase_C-like"/>
</dbReference>
<dbReference type="EMBL" id="ML732213">
    <property type="protein sequence ID" value="KAB8074209.1"/>
    <property type="molecule type" value="Genomic_DNA"/>
</dbReference>
<dbReference type="GO" id="GO:0016740">
    <property type="term" value="F:transferase activity"/>
    <property type="evidence" value="ECO:0007669"/>
    <property type="project" value="UniProtKB-KW"/>
</dbReference>
<dbReference type="Pfam" id="PF00043">
    <property type="entry name" value="GST_C"/>
    <property type="match status" value="1"/>
</dbReference>
<dbReference type="Gene3D" id="1.20.1050.10">
    <property type="match status" value="1"/>
</dbReference>
<dbReference type="InterPro" id="IPR036282">
    <property type="entry name" value="Glutathione-S-Trfase_C_sf"/>
</dbReference>
<dbReference type="PANTHER" id="PTHR43986:SF10">
    <property type="entry name" value="ELONGATION FACTOR EEF-1B GAMMA SUBUNIT, PUTATIVE (AFU_ORTHOLOGUE AFUA_1G17120)-RELATED"/>
    <property type="match status" value="1"/>
</dbReference>
<dbReference type="InterPro" id="IPR050802">
    <property type="entry name" value="EF-GSTs"/>
</dbReference>
<organism evidence="5 6">
    <name type="scientific">Aspergillus leporis</name>
    <dbReference type="NCBI Taxonomy" id="41062"/>
    <lineage>
        <taxon>Eukaryota</taxon>
        <taxon>Fungi</taxon>
        <taxon>Dikarya</taxon>
        <taxon>Ascomycota</taxon>
        <taxon>Pezizomycotina</taxon>
        <taxon>Eurotiomycetes</taxon>
        <taxon>Eurotiomycetidae</taxon>
        <taxon>Eurotiales</taxon>
        <taxon>Aspergillaceae</taxon>
        <taxon>Aspergillus</taxon>
        <taxon>Aspergillus subgen. Circumdati</taxon>
    </lineage>
</organism>
<dbReference type="CDD" id="cd03044">
    <property type="entry name" value="GST_N_EF1Bgamma"/>
    <property type="match status" value="1"/>
</dbReference>
<dbReference type="InterPro" id="IPR036249">
    <property type="entry name" value="Thioredoxin-like_sf"/>
</dbReference>
<evidence type="ECO:0000313" key="6">
    <source>
        <dbReference type="Proteomes" id="UP000326565"/>
    </source>
</evidence>
<gene>
    <name evidence="5" type="ORF">BDV29DRAFT_173950</name>
</gene>
<dbReference type="AlphaFoldDB" id="A0A5N5X0S6"/>
<dbReference type="CDD" id="cd03181">
    <property type="entry name" value="GST_C_EF1Bgamma_like"/>
    <property type="match status" value="1"/>
</dbReference>
<protein>
    <submittedName>
        <fullName evidence="5">Glutathione S-transferase</fullName>
    </submittedName>
</protein>
<dbReference type="Proteomes" id="UP000326565">
    <property type="component" value="Unassembled WGS sequence"/>
</dbReference>
<dbReference type="SUPFAM" id="SSF52833">
    <property type="entry name" value="Thioredoxin-like"/>
    <property type="match status" value="1"/>
</dbReference>
<comment type="similarity">
    <text evidence="1 2">Belongs to the GST superfamily.</text>
</comment>
<dbReference type="FunFam" id="3.40.30.10:FF:000148">
    <property type="entry name" value="Elongation factor 1B gamma"/>
    <property type="match status" value="1"/>
</dbReference>
<evidence type="ECO:0000259" key="3">
    <source>
        <dbReference type="PROSITE" id="PS50404"/>
    </source>
</evidence>
<dbReference type="SUPFAM" id="SSF47616">
    <property type="entry name" value="GST C-terminal domain-like"/>
    <property type="match status" value="1"/>
</dbReference>
<dbReference type="SFLD" id="SFLDG00358">
    <property type="entry name" value="Main_(cytGST)"/>
    <property type="match status" value="1"/>
</dbReference>
<dbReference type="GO" id="GO:0006414">
    <property type="term" value="P:translational elongation"/>
    <property type="evidence" value="ECO:0007669"/>
    <property type="project" value="TreeGrafter"/>
</dbReference>
<dbReference type="GO" id="GO:0005737">
    <property type="term" value="C:cytoplasm"/>
    <property type="evidence" value="ECO:0007669"/>
    <property type="project" value="TreeGrafter"/>
</dbReference>
<dbReference type="InterPro" id="IPR004046">
    <property type="entry name" value="GST_C"/>
</dbReference>